<gene>
    <name evidence="3" type="ORF">AVDCRST_MAG85-732</name>
</gene>
<name>A0A6J4RVB4_9ACTN</name>
<dbReference type="GO" id="GO:0016747">
    <property type="term" value="F:acyltransferase activity, transferring groups other than amino-acyl groups"/>
    <property type="evidence" value="ECO:0007669"/>
    <property type="project" value="InterPro"/>
</dbReference>
<feature type="transmembrane region" description="Helical" evidence="1">
    <location>
        <begin position="253"/>
        <end position="278"/>
    </location>
</feature>
<reference evidence="3" key="1">
    <citation type="submission" date="2020-02" db="EMBL/GenBank/DDBJ databases">
        <authorList>
            <person name="Meier V. D."/>
        </authorList>
    </citation>
    <scope>NUCLEOTIDE SEQUENCE</scope>
    <source>
        <strain evidence="3">AVDCRST_MAG85</strain>
    </source>
</reference>
<feature type="transmembrane region" description="Helical" evidence="1">
    <location>
        <begin position="223"/>
        <end position="241"/>
    </location>
</feature>
<feature type="domain" description="Acyltransferase 3" evidence="2">
    <location>
        <begin position="21"/>
        <end position="364"/>
    </location>
</feature>
<accession>A0A6J4RVB4</accession>
<proteinExistence type="predicted"/>
<feature type="transmembrane region" description="Helical" evidence="1">
    <location>
        <begin position="106"/>
        <end position="127"/>
    </location>
</feature>
<dbReference type="PANTHER" id="PTHR23028:SF53">
    <property type="entry name" value="ACYL_TRANSF_3 DOMAIN-CONTAINING PROTEIN"/>
    <property type="match status" value="1"/>
</dbReference>
<feature type="transmembrane region" description="Helical" evidence="1">
    <location>
        <begin position="147"/>
        <end position="171"/>
    </location>
</feature>
<dbReference type="AlphaFoldDB" id="A0A6J4RVB4"/>
<sequence>MRVYEAMSVDAPAAGDRRSPQLDAVRALAVLMVLAGHAYLLGGTVPEQTSRAPGDLLINAGGSGIWLFFALSGYLIGAPFVRALADGSPLPRLGRYALRRGARILPAYWLALAVVLVVVPPVTLDWWQLPLHGALLHNLVPGEGQALFFVAWTLGIEALFYAFVPLGALAVRRARGPRPIDASSLMAGIGVLWGLSIAWSVWAARAYPGEGVAAVENADAFRLSLPALLSAFCPGLLLIVAERARPRRYAWLAARPGVAVALAVPFAVGGMLLFAASSSVVFDLSHQLWSVAAGLVVLAALESPPRRLLRLVAPLGLVSYGLYLWHYVALLVLRDLELSVQAGPVSWPVRIALLLAISLPFAVASWLLVERPLLRRTARWRRVPRAPVAEGAPA</sequence>
<organism evidence="3">
    <name type="scientific">uncultured Solirubrobacteraceae bacterium</name>
    <dbReference type="NCBI Taxonomy" id="1162706"/>
    <lineage>
        <taxon>Bacteria</taxon>
        <taxon>Bacillati</taxon>
        <taxon>Actinomycetota</taxon>
        <taxon>Thermoleophilia</taxon>
        <taxon>Solirubrobacterales</taxon>
        <taxon>Solirubrobacteraceae</taxon>
        <taxon>environmental samples</taxon>
    </lineage>
</organism>
<dbReference type="PANTHER" id="PTHR23028">
    <property type="entry name" value="ACETYLTRANSFERASE"/>
    <property type="match status" value="1"/>
</dbReference>
<evidence type="ECO:0000256" key="1">
    <source>
        <dbReference type="SAM" id="Phobius"/>
    </source>
</evidence>
<feature type="transmembrane region" description="Helical" evidence="1">
    <location>
        <begin position="347"/>
        <end position="369"/>
    </location>
</feature>
<feature type="transmembrane region" description="Helical" evidence="1">
    <location>
        <begin position="65"/>
        <end position="85"/>
    </location>
</feature>
<dbReference type="Pfam" id="PF01757">
    <property type="entry name" value="Acyl_transf_3"/>
    <property type="match status" value="1"/>
</dbReference>
<feature type="transmembrane region" description="Helical" evidence="1">
    <location>
        <begin position="308"/>
        <end position="327"/>
    </location>
</feature>
<feature type="transmembrane region" description="Helical" evidence="1">
    <location>
        <begin position="27"/>
        <end position="45"/>
    </location>
</feature>
<keyword evidence="1" id="KW-1133">Transmembrane helix</keyword>
<keyword evidence="1" id="KW-0472">Membrane</keyword>
<dbReference type="GO" id="GO:0016020">
    <property type="term" value="C:membrane"/>
    <property type="evidence" value="ECO:0007669"/>
    <property type="project" value="TreeGrafter"/>
</dbReference>
<evidence type="ECO:0000259" key="2">
    <source>
        <dbReference type="Pfam" id="PF01757"/>
    </source>
</evidence>
<dbReference type="GO" id="GO:0000271">
    <property type="term" value="P:polysaccharide biosynthetic process"/>
    <property type="evidence" value="ECO:0007669"/>
    <property type="project" value="TreeGrafter"/>
</dbReference>
<evidence type="ECO:0000313" key="3">
    <source>
        <dbReference type="EMBL" id="CAA9482029.1"/>
    </source>
</evidence>
<feature type="transmembrane region" description="Helical" evidence="1">
    <location>
        <begin position="284"/>
        <end position="301"/>
    </location>
</feature>
<dbReference type="InterPro" id="IPR002656">
    <property type="entry name" value="Acyl_transf_3_dom"/>
</dbReference>
<feature type="transmembrane region" description="Helical" evidence="1">
    <location>
        <begin position="183"/>
        <end position="203"/>
    </location>
</feature>
<keyword evidence="1" id="KW-0812">Transmembrane</keyword>
<dbReference type="EMBL" id="CADCVT010000079">
    <property type="protein sequence ID" value="CAA9482029.1"/>
    <property type="molecule type" value="Genomic_DNA"/>
</dbReference>
<protein>
    <recommendedName>
        <fullName evidence="2">Acyltransferase 3 domain-containing protein</fullName>
    </recommendedName>
</protein>
<dbReference type="InterPro" id="IPR050879">
    <property type="entry name" value="Acyltransferase_3"/>
</dbReference>